<dbReference type="InterPro" id="IPR007921">
    <property type="entry name" value="CHAP_dom"/>
</dbReference>
<dbReference type="Gene3D" id="1.10.101.10">
    <property type="entry name" value="PGBD-like superfamily/PGBD"/>
    <property type="match status" value="1"/>
</dbReference>
<dbReference type="SUPFAM" id="SSF54001">
    <property type="entry name" value="Cysteine proteinases"/>
    <property type="match status" value="1"/>
</dbReference>
<dbReference type="STRING" id="46177.SAMN05660976_08514"/>
<dbReference type="Pfam" id="PF01471">
    <property type="entry name" value="PG_binding_1"/>
    <property type="match status" value="1"/>
</dbReference>
<dbReference type="AlphaFoldDB" id="A0A1H8K388"/>
<name>A0A1H8K388_9ACTN</name>
<gene>
    <name evidence="3" type="ORF">SAMN05660976_08514</name>
</gene>
<dbReference type="InterPro" id="IPR002477">
    <property type="entry name" value="Peptidoglycan-bd-like"/>
</dbReference>
<dbReference type="RefSeq" id="WP_256257630.1">
    <property type="nucleotide sequence ID" value="NZ_FOBF01000049.1"/>
</dbReference>
<evidence type="ECO:0000313" key="4">
    <source>
        <dbReference type="Proteomes" id="UP000198953"/>
    </source>
</evidence>
<protein>
    <submittedName>
        <fullName evidence="3">Putative peptidoglycan binding domain-containing protein</fullName>
    </submittedName>
</protein>
<organism evidence="3 4">
    <name type="scientific">Nonomuraea pusilla</name>
    <dbReference type="NCBI Taxonomy" id="46177"/>
    <lineage>
        <taxon>Bacteria</taxon>
        <taxon>Bacillati</taxon>
        <taxon>Actinomycetota</taxon>
        <taxon>Actinomycetes</taxon>
        <taxon>Streptosporangiales</taxon>
        <taxon>Streptosporangiaceae</taxon>
        <taxon>Nonomuraea</taxon>
    </lineage>
</organism>
<feature type="domain" description="Peptidase C51" evidence="2">
    <location>
        <begin position="43"/>
        <end position="127"/>
    </location>
</feature>
<reference evidence="3 4" key="1">
    <citation type="submission" date="2016-10" db="EMBL/GenBank/DDBJ databases">
        <authorList>
            <person name="de Groot N.N."/>
        </authorList>
    </citation>
    <scope>NUCLEOTIDE SEQUENCE [LARGE SCALE GENOMIC DNA]</scope>
    <source>
        <strain evidence="3 4">DSM 43357</strain>
    </source>
</reference>
<proteinExistence type="predicted"/>
<dbReference type="Pfam" id="PF05257">
    <property type="entry name" value="CHAP"/>
    <property type="match status" value="1"/>
</dbReference>
<dbReference type="Gene3D" id="3.90.1720.10">
    <property type="entry name" value="endopeptidase domain like (from Nostoc punctiforme)"/>
    <property type="match status" value="1"/>
</dbReference>
<dbReference type="InterPro" id="IPR038765">
    <property type="entry name" value="Papain-like_cys_pep_sf"/>
</dbReference>
<evidence type="ECO:0000313" key="3">
    <source>
        <dbReference type="EMBL" id="SEN87519.1"/>
    </source>
</evidence>
<keyword evidence="4" id="KW-1185">Reference proteome</keyword>
<evidence type="ECO:0000259" key="2">
    <source>
        <dbReference type="Pfam" id="PF05257"/>
    </source>
</evidence>
<feature type="domain" description="Peptidoglycan binding-like" evidence="1">
    <location>
        <begin position="204"/>
        <end position="240"/>
    </location>
</feature>
<sequence length="244" mass="26999">MTSTRDRMLSACRKHIGYQERPDGWTRFGQWYADRHGNQAFARAPWCAAGLSYVAATLGLGKVVGEFAYTPSWAAWFRDNGRWHQSPKAGDLVFFDWQGTKNIPAIDHVGIVEAVLRDGRVVTIEFNTANACMRRVRSRATIAGFGRPAYPDVPVKPSKPKPVNPTEVAVKKLPTLKRGDKGWHVKTLTYLLMARDFAIDVEAIDDTTFTAYHEQGVKGIQAAAGIKTDGVVGPQTWAALLRVA</sequence>
<accession>A0A1H8K388</accession>
<dbReference type="InterPro" id="IPR036366">
    <property type="entry name" value="PGBDSf"/>
</dbReference>
<dbReference type="InterPro" id="IPR036365">
    <property type="entry name" value="PGBD-like_sf"/>
</dbReference>
<evidence type="ECO:0000259" key="1">
    <source>
        <dbReference type="Pfam" id="PF01471"/>
    </source>
</evidence>
<dbReference type="EMBL" id="FOBF01000049">
    <property type="protein sequence ID" value="SEN87519.1"/>
    <property type="molecule type" value="Genomic_DNA"/>
</dbReference>
<dbReference type="Proteomes" id="UP000198953">
    <property type="component" value="Unassembled WGS sequence"/>
</dbReference>
<dbReference type="SUPFAM" id="SSF47090">
    <property type="entry name" value="PGBD-like"/>
    <property type="match status" value="1"/>
</dbReference>